<dbReference type="EMBL" id="QTSX02006518">
    <property type="protein sequence ID" value="KAJ9053447.1"/>
    <property type="molecule type" value="Genomic_DNA"/>
</dbReference>
<keyword evidence="2" id="KW-1185">Reference proteome</keyword>
<sequence>MLQEALAELTHAKGASEWAVTAYKDAQLVRLDPVSLSGVYCVNYIELFWDVLAALPFKKILEMGRAHEAAYFFFPVEHTFSYLLENFGRAVGKLAVANATAVKKKKIALADFGLAWSAKKRELPQEQQHPCQQFVGMVTVNSKVKISYVFC</sequence>
<name>A0ACC2RTS0_9FUNG</name>
<evidence type="ECO:0000313" key="1">
    <source>
        <dbReference type="EMBL" id="KAJ9053447.1"/>
    </source>
</evidence>
<protein>
    <submittedName>
        <fullName evidence="1">Uncharacterized protein</fullName>
    </submittedName>
</protein>
<comment type="caution">
    <text evidence="1">The sequence shown here is derived from an EMBL/GenBank/DDBJ whole genome shotgun (WGS) entry which is preliminary data.</text>
</comment>
<organism evidence="1 2">
    <name type="scientific">Entomophthora muscae</name>
    <dbReference type="NCBI Taxonomy" id="34485"/>
    <lineage>
        <taxon>Eukaryota</taxon>
        <taxon>Fungi</taxon>
        <taxon>Fungi incertae sedis</taxon>
        <taxon>Zoopagomycota</taxon>
        <taxon>Entomophthoromycotina</taxon>
        <taxon>Entomophthoromycetes</taxon>
        <taxon>Entomophthorales</taxon>
        <taxon>Entomophthoraceae</taxon>
        <taxon>Entomophthora</taxon>
    </lineage>
</organism>
<proteinExistence type="predicted"/>
<reference evidence="1" key="1">
    <citation type="submission" date="2022-04" db="EMBL/GenBank/DDBJ databases">
        <title>Genome of the entomopathogenic fungus Entomophthora muscae.</title>
        <authorList>
            <person name="Elya C."/>
            <person name="Lovett B.R."/>
            <person name="Lee E."/>
            <person name="Macias A.M."/>
            <person name="Hajek A.E."/>
            <person name="De Bivort B.L."/>
            <person name="Kasson M.T."/>
            <person name="De Fine Licht H.H."/>
            <person name="Stajich J.E."/>
        </authorList>
    </citation>
    <scope>NUCLEOTIDE SEQUENCE</scope>
    <source>
        <strain evidence="1">Berkeley</strain>
    </source>
</reference>
<accession>A0ACC2RTS0</accession>
<dbReference type="Proteomes" id="UP001165960">
    <property type="component" value="Unassembled WGS sequence"/>
</dbReference>
<gene>
    <name evidence="1" type="ORF">DSO57_1024065</name>
</gene>
<evidence type="ECO:0000313" key="2">
    <source>
        <dbReference type="Proteomes" id="UP001165960"/>
    </source>
</evidence>